<dbReference type="Pfam" id="PF00379">
    <property type="entry name" value="Chitin_bind_4"/>
    <property type="match status" value="3"/>
</dbReference>
<evidence type="ECO:0000256" key="1">
    <source>
        <dbReference type="ARBA" id="ARBA00022460"/>
    </source>
</evidence>
<accession>A0A8J5MV08</accession>
<dbReference type="AlphaFoldDB" id="A0A8J5MV08"/>
<dbReference type="InterPro" id="IPR031311">
    <property type="entry name" value="CHIT_BIND_RR_consensus"/>
</dbReference>
<protein>
    <submittedName>
        <fullName evidence="4">Putative Insect cuticle protein-like 1</fullName>
    </submittedName>
</protein>
<evidence type="ECO:0000256" key="2">
    <source>
        <dbReference type="PROSITE-ProRule" id="PRU00497"/>
    </source>
</evidence>
<dbReference type="PANTHER" id="PTHR10380">
    <property type="entry name" value="CUTICLE PROTEIN"/>
    <property type="match status" value="1"/>
</dbReference>
<feature type="region of interest" description="Disordered" evidence="3">
    <location>
        <begin position="192"/>
        <end position="246"/>
    </location>
</feature>
<feature type="compositionally biased region" description="Low complexity" evidence="3">
    <location>
        <begin position="200"/>
        <end position="214"/>
    </location>
</feature>
<comment type="caution">
    <text evidence="4">The sequence shown here is derived from an EMBL/GenBank/DDBJ whole genome shotgun (WGS) entry which is preliminary data.</text>
</comment>
<evidence type="ECO:0000256" key="3">
    <source>
        <dbReference type="SAM" id="MobiDB-lite"/>
    </source>
</evidence>
<gene>
    <name evidence="4" type="ORF">Hamer_G007297</name>
</gene>
<dbReference type="GO" id="GO:0008010">
    <property type="term" value="F:structural constituent of chitin-based larval cuticle"/>
    <property type="evidence" value="ECO:0007669"/>
    <property type="project" value="TreeGrafter"/>
</dbReference>
<organism evidence="4 5">
    <name type="scientific">Homarus americanus</name>
    <name type="common">American lobster</name>
    <dbReference type="NCBI Taxonomy" id="6706"/>
    <lineage>
        <taxon>Eukaryota</taxon>
        <taxon>Metazoa</taxon>
        <taxon>Ecdysozoa</taxon>
        <taxon>Arthropoda</taxon>
        <taxon>Crustacea</taxon>
        <taxon>Multicrustacea</taxon>
        <taxon>Malacostraca</taxon>
        <taxon>Eumalacostraca</taxon>
        <taxon>Eucarida</taxon>
        <taxon>Decapoda</taxon>
        <taxon>Pleocyemata</taxon>
        <taxon>Astacidea</taxon>
        <taxon>Nephropoidea</taxon>
        <taxon>Nephropidae</taxon>
        <taxon>Homarus</taxon>
    </lineage>
</organism>
<dbReference type="PROSITE" id="PS51155">
    <property type="entry name" value="CHIT_BIND_RR_2"/>
    <property type="match status" value="2"/>
</dbReference>
<dbReference type="Proteomes" id="UP000747542">
    <property type="component" value="Unassembled WGS sequence"/>
</dbReference>
<proteinExistence type="predicted"/>
<evidence type="ECO:0000313" key="5">
    <source>
        <dbReference type="Proteomes" id="UP000747542"/>
    </source>
</evidence>
<dbReference type="EMBL" id="JAHLQT010024345">
    <property type="protein sequence ID" value="KAG7165455.1"/>
    <property type="molecule type" value="Genomic_DNA"/>
</dbReference>
<keyword evidence="1 2" id="KW-0193">Cuticle</keyword>
<feature type="region of interest" description="Disordered" evidence="3">
    <location>
        <begin position="279"/>
        <end position="308"/>
    </location>
</feature>
<dbReference type="InterPro" id="IPR050468">
    <property type="entry name" value="Cuticle_Struct_Prot"/>
</dbReference>
<dbReference type="InterPro" id="IPR000618">
    <property type="entry name" value="Insect_cuticle"/>
</dbReference>
<dbReference type="PANTHER" id="PTHR10380:SF173">
    <property type="entry name" value="CUTICULAR PROTEIN 47EF, ISOFORM C-RELATED"/>
    <property type="match status" value="1"/>
</dbReference>
<name>A0A8J5MV08_HOMAM</name>
<dbReference type="PROSITE" id="PS00233">
    <property type="entry name" value="CHIT_BIND_RR_1"/>
    <property type="match status" value="3"/>
</dbReference>
<sequence>MAKKDNYDFGFNAGSHFRQEEKGADGMTRGEYGFRTPDGCMHIVSYEADQVGGYRVLGSSKRDCVYAVTRRPIITTRRPITTTRRPITTTRRPITTTRRPIKTTRRPITTTRRPITTTRRAITTTRRPITTTRRPITTTRRPFTTRRPPTTRRPLTTPFISFIPVTSPRPRDPLLVPEVPLVVDNTIVVDNSQGRQLSSPNQTTQRPTVTTTTAKPEKKPEPLYSFGFTTPTHGHTETGLPDGSKKGEYYWDAPDGWRRIVTYEANERGFFPKMRRVRIPTTTPVPPSTTTEEGPIDNPKLGKDLDDDIPTPRGGCPYYFYYNTRINYHWEHCYMNNTKVGEFGNLGSDGYAHKNAYYADATGFHPTLSRTPLNEDQKNVVADYTEGVFIVPKPDEERRETEKRILAWLAENRERIQNPLR</sequence>
<evidence type="ECO:0000313" key="4">
    <source>
        <dbReference type="EMBL" id="KAG7165455.1"/>
    </source>
</evidence>
<reference evidence="4" key="1">
    <citation type="journal article" date="2021" name="Sci. Adv.">
        <title>The American lobster genome reveals insights on longevity, neural, and immune adaptations.</title>
        <authorList>
            <person name="Polinski J.M."/>
            <person name="Zimin A.V."/>
            <person name="Clark K.F."/>
            <person name="Kohn A.B."/>
            <person name="Sadowski N."/>
            <person name="Timp W."/>
            <person name="Ptitsyn A."/>
            <person name="Khanna P."/>
            <person name="Romanova D.Y."/>
            <person name="Williams P."/>
            <person name="Greenwood S.J."/>
            <person name="Moroz L.L."/>
            <person name="Walt D.R."/>
            <person name="Bodnar A.G."/>
        </authorList>
    </citation>
    <scope>NUCLEOTIDE SEQUENCE</scope>
    <source>
        <strain evidence="4">GMGI-L3</strain>
    </source>
</reference>
<dbReference type="GO" id="GO:0062129">
    <property type="term" value="C:chitin-based extracellular matrix"/>
    <property type="evidence" value="ECO:0007669"/>
    <property type="project" value="TreeGrafter"/>
</dbReference>
<keyword evidence="5" id="KW-1185">Reference proteome</keyword>